<sequence length="249" mass="27322">MTDERLPPIRDGAATMRVRVLHGFEFSERGSVLALPANVERVIALLAVRERPQHRNTVAATLWSDTTVDRAAASLRTALWQSRRIVGGCLAGAGAYLTVAAVVDVDVRRVGRQIQRLFDAGTTLDDADCNPRDLAGDLLPEWDEEWLVFERERLRQLRIHALEALCRKLSAAGRSGEAIDAGLAAVGAEPLRESAQRALIQAHLDEGNVSEARRQYHAYRELLLDSLEIEPSDGLRSLVLGGVARPHAS</sequence>
<gene>
    <name evidence="2" type="ORF">KOI35_42655</name>
</gene>
<evidence type="ECO:0000313" key="2">
    <source>
        <dbReference type="EMBL" id="MBU2670223.1"/>
    </source>
</evidence>
<accession>A0ABS5Z3H5</accession>
<feature type="domain" description="Bacterial transcriptional activator" evidence="1">
    <location>
        <begin position="105"/>
        <end position="243"/>
    </location>
</feature>
<dbReference type="SUPFAM" id="SSF48452">
    <property type="entry name" value="TPR-like"/>
    <property type="match status" value="1"/>
</dbReference>
<protein>
    <submittedName>
        <fullName evidence="2">Transcriptional regulator</fullName>
    </submittedName>
</protein>
<keyword evidence="3" id="KW-1185">Reference proteome</keyword>
<dbReference type="SMART" id="SM01043">
    <property type="entry name" value="BTAD"/>
    <property type="match status" value="1"/>
</dbReference>
<comment type="caution">
    <text evidence="2">The sequence shown here is derived from an EMBL/GenBank/DDBJ whole genome shotgun (WGS) entry which is preliminary data.</text>
</comment>
<dbReference type="Pfam" id="PF03704">
    <property type="entry name" value="BTAD"/>
    <property type="match status" value="1"/>
</dbReference>
<dbReference type="InterPro" id="IPR005158">
    <property type="entry name" value="BTAD"/>
</dbReference>
<dbReference type="InterPro" id="IPR011990">
    <property type="entry name" value="TPR-like_helical_dom_sf"/>
</dbReference>
<proteinExistence type="predicted"/>
<evidence type="ECO:0000313" key="3">
    <source>
        <dbReference type="Proteomes" id="UP001519654"/>
    </source>
</evidence>
<evidence type="ECO:0000259" key="1">
    <source>
        <dbReference type="SMART" id="SM01043"/>
    </source>
</evidence>
<dbReference type="Gene3D" id="1.25.40.10">
    <property type="entry name" value="Tetratricopeptide repeat domain"/>
    <property type="match status" value="1"/>
</dbReference>
<organism evidence="2 3">
    <name type="scientific">Paractinoplanes bogorensis</name>
    <dbReference type="NCBI Taxonomy" id="1610840"/>
    <lineage>
        <taxon>Bacteria</taxon>
        <taxon>Bacillati</taxon>
        <taxon>Actinomycetota</taxon>
        <taxon>Actinomycetes</taxon>
        <taxon>Micromonosporales</taxon>
        <taxon>Micromonosporaceae</taxon>
        <taxon>Paractinoplanes</taxon>
    </lineage>
</organism>
<reference evidence="2 3" key="1">
    <citation type="submission" date="2021-06" db="EMBL/GenBank/DDBJ databases">
        <title>Actinoplanes lichenicola sp. nov., and Actinoplanes ovalisporus sp. nov., isolated from lichen in Thailand.</title>
        <authorList>
            <person name="Saeng-In P."/>
            <person name="Kanchanasin P."/>
            <person name="Yuki M."/>
            <person name="Kudo T."/>
            <person name="Ohkuma M."/>
            <person name="Phongsopitanun W."/>
            <person name="Tanasupawat S."/>
        </authorList>
    </citation>
    <scope>NUCLEOTIDE SEQUENCE [LARGE SCALE GENOMIC DNA]</scope>
    <source>
        <strain evidence="2 3">NBRC 110975</strain>
    </source>
</reference>
<dbReference type="PANTHER" id="PTHR35807">
    <property type="entry name" value="TRANSCRIPTIONAL REGULATOR REDD-RELATED"/>
    <property type="match status" value="1"/>
</dbReference>
<name>A0ABS5Z3H5_9ACTN</name>
<dbReference type="EMBL" id="JAHKKG010000018">
    <property type="protein sequence ID" value="MBU2670223.1"/>
    <property type="molecule type" value="Genomic_DNA"/>
</dbReference>
<dbReference type="Proteomes" id="UP001519654">
    <property type="component" value="Unassembled WGS sequence"/>
</dbReference>
<dbReference type="InterPro" id="IPR051677">
    <property type="entry name" value="AfsR-DnrI-RedD_regulator"/>
</dbReference>
<dbReference type="RefSeq" id="WP_215795447.1">
    <property type="nucleotide sequence ID" value="NZ_JAHKKG010000018.1"/>
</dbReference>